<organism evidence="5 6">
    <name type="scientific">Mesorhizobium australicum</name>
    <dbReference type="NCBI Taxonomy" id="536018"/>
    <lineage>
        <taxon>Bacteria</taxon>
        <taxon>Pseudomonadati</taxon>
        <taxon>Pseudomonadota</taxon>
        <taxon>Alphaproteobacteria</taxon>
        <taxon>Hyphomicrobiales</taxon>
        <taxon>Phyllobacteriaceae</taxon>
        <taxon>Mesorhizobium</taxon>
    </lineage>
</organism>
<comment type="similarity">
    <text evidence="2">Belongs to the thioredoxin family. DsbA subfamily.</text>
</comment>
<protein>
    <submittedName>
        <fullName evidence="5">Protein-disulfide isomerase</fullName>
    </submittedName>
</protein>
<keyword evidence="5" id="KW-0413">Isomerase</keyword>
<evidence type="ECO:0000313" key="6">
    <source>
        <dbReference type="Proteomes" id="UP000193083"/>
    </source>
</evidence>
<dbReference type="InterPro" id="IPR036249">
    <property type="entry name" value="Thioredoxin-like_sf"/>
</dbReference>
<dbReference type="Pfam" id="PF13462">
    <property type="entry name" value="Thioredoxin_4"/>
    <property type="match status" value="1"/>
</dbReference>
<name>A0A1X7MNJ5_9HYPH</name>
<proteinExistence type="inferred from homology"/>
<feature type="chain" id="PRO_5013141019" evidence="3">
    <location>
        <begin position="25"/>
        <end position="211"/>
    </location>
</feature>
<dbReference type="SUPFAM" id="SSF52833">
    <property type="entry name" value="Thioredoxin-like"/>
    <property type="match status" value="1"/>
</dbReference>
<evidence type="ECO:0000259" key="4">
    <source>
        <dbReference type="PROSITE" id="PS51352"/>
    </source>
</evidence>
<reference evidence="5 6" key="1">
    <citation type="submission" date="2017-04" db="EMBL/GenBank/DDBJ databases">
        <authorList>
            <person name="Afonso C.L."/>
            <person name="Miller P.J."/>
            <person name="Scott M.A."/>
            <person name="Spackman E."/>
            <person name="Goraichik I."/>
            <person name="Dimitrov K.M."/>
            <person name="Suarez D.L."/>
            <person name="Swayne D.E."/>
        </authorList>
    </citation>
    <scope>NUCLEOTIDE SEQUENCE [LARGE SCALE GENOMIC DNA]</scope>
    <source>
        <strain evidence="5 6">B5P</strain>
    </source>
</reference>
<dbReference type="GO" id="GO:0016853">
    <property type="term" value="F:isomerase activity"/>
    <property type="evidence" value="ECO:0007669"/>
    <property type="project" value="UniProtKB-KW"/>
</dbReference>
<dbReference type="PANTHER" id="PTHR13887">
    <property type="entry name" value="GLUTATHIONE S-TRANSFERASE KAPPA"/>
    <property type="match status" value="1"/>
</dbReference>
<feature type="signal peptide" evidence="3">
    <location>
        <begin position="1"/>
        <end position="24"/>
    </location>
</feature>
<dbReference type="EMBL" id="FXBL01000002">
    <property type="protein sequence ID" value="SMH26419.1"/>
    <property type="molecule type" value="Genomic_DNA"/>
</dbReference>
<comment type="function">
    <text evidence="1">May be required for disulfide bond formation in some proteins.</text>
</comment>
<accession>A0A1X7MNJ5</accession>
<evidence type="ECO:0000313" key="5">
    <source>
        <dbReference type="EMBL" id="SMH26419.1"/>
    </source>
</evidence>
<evidence type="ECO:0000256" key="2">
    <source>
        <dbReference type="ARBA" id="ARBA00005791"/>
    </source>
</evidence>
<dbReference type="InterPro" id="IPR012336">
    <property type="entry name" value="Thioredoxin-like_fold"/>
</dbReference>
<feature type="domain" description="Thioredoxin" evidence="4">
    <location>
        <begin position="22"/>
        <end position="206"/>
    </location>
</feature>
<dbReference type="AlphaFoldDB" id="A0A1X7MNJ5"/>
<gene>
    <name evidence="5" type="ORF">SAMN02982922_0236</name>
</gene>
<dbReference type="PROSITE" id="PS51352">
    <property type="entry name" value="THIOREDOXIN_2"/>
    <property type="match status" value="1"/>
</dbReference>
<dbReference type="InterPro" id="IPR013766">
    <property type="entry name" value="Thioredoxin_domain"/>
</dbReference>
<dbReference type="OrthoDB" id="8478320at2"/>
<dbReference type="Gene3D" id="3.40.30.10">
    <property type="entry name" value="Glutaredoxin"/>
    <property type="match status" value="1"/>
</dbReference>
<keyword evidence="6" id="KW-1185">Reference proteome</keyword>
<dbReference type="PANTHER" id="PTHR13887:SF56">
    <property type="entry name" value="THIOREDOXIN-LIKE REDUCTASE RV2466C"/>
    <property type="match status" value="1"/>
</dbReference>
<keyword evidence="3" id="KW-0732">Signal</keyword>
<sequence>MKRRNLILGTAAFGMVAAYPVLLAAQPTPEALLAPGPLPEKSFGLADAPVTIIEYASLTCPHCRTFHVTVWPELKKKYVDTGQVRFIMREFPFDPRSSGGFMLARCAGDDKWYPTIDLLYRTQDNWARVADGTAALKSVMGMTGMSTADFEKCLQDQTLLEQVNAVAEAGKSFGVDSTPTFFINGEMQKGALSLERFSAIIDSLNAAAGKQ</sequence>
<evidence type="ECO:0000256" key="1">
    <source>
        <dbReference type="ARBA" id="ARBA00003565"/>
    </source>
</evidence>
<dbReference type="RefSeq" id="WP_085462504.1">
    <property type="nucleotide sequence ID" value="NZ_FXBL01000002.1"/>
</dbReference>
<dbReference type="Proteomes" id="UP000193083">
    <property type="component" value="Unassembled WGS sequence"/>
</dbReference>
<evidence type="ECO:0000256" key="3">
    <source>
        <dbReference type="SAM" id="SignalP"/>
    </source>
</evidence>